<evidence type="ECO:0000313" key="2">
    <source>
        <dbReference type="Proteomes" id="UP000027456"/>
    </source>
</evidence>
<dbReference type="OrthoDB" id="3142872at2759"/>
<dbReference type="AlphaFoldDB" id="A0A074RSW2"/>
<name>A0A074RSW2_9AGAM</name>
<protein>
    <submittedName>
        <fullName evidence="1">Uncharacterized protein</fullName>
    </submittedName>
</protein>
<evidence type="ECO:0000313" key="1">
    <source>
        <dbReference type="EMBL" id="KEP50196.1"/>
    </source>
</evidence>
<dbReference type="Proteomes" id="UP000027456">
    <property type="component" value="Unassembled WGS sequence"/>
</dbReference>
<dbReference type="HOGENOM" id="CLU_960370_0_0_1"/>
<comment type="caution">
    <text evidence="1">The sequence shown here is derived from an EMBL/GenBank/DDBJ whole genome shotgun (WGS) entry which is preliminary data.</text>
</comment>
<organism evidence="1 2">
    <name type="scientific">Rhizoctonia solani 123E</name>
    <dbReference type="NCBI Taxonomy" id="1423351"/>
    <lineage>
        <taxon>Eukaryota</taxon>
        <taxon>Fungi</taxon>
        <taxon>Dikarya</taxon>
        <taxon>Basidiomycota</taxon>
        <taxon>Agaricomycotina</taxon>
        <taxon>Agaricomycetes</taxon>
        <taxon>Cantharellales</taxon>
        <taxon>Ceratobasidiaceae</taxon>
        <taxon>Rhizoctonia</taxon>
    </lineage>
</organism>
<dbReference type="EMBL" id="AZST01000277">
    <property type="protein sequence ID" value="KEP50196.1"/>
    <property type="molecule type" value="Genomic_DNA"/>
</dbReference>
<reference evidence="1 2" key="1">
    <citation type="submission" date="2013-12" db="EMBL/GenBank/DDBJ databases">
        <authorList>
            <person name="Cubeta M."/>
            <person name="Pakala S."/>
            <person name="Fedorova N."/>
            <person name="Thomas E."/>
            <person name="Dean R."/>
            <person name="Jabaji S."/>
            <person name="Neate S."/>
            <person name="Toda T."/>
            <person name="Tavantzis S."/>
            <person name="Vilgalys R."/>
            <person name="Bharathan N."/>
            <person name="Pakala S."/>
            <person name="Losada L.S."/>
            <person name="Zafar N."/>
            <person name="Nierman W."/>
        </authorList>
    </citation>
    <scope>NUCLEOTIDE SEQUENCE [LARGE SCALE GENOMIC DNA]</scope>
    <source>
        <strain evidence="1 2">123E</strain>
    </source>
</reference>
<accession>A0A074RSW2</accession>
<proteinExistence type="predicted"/>
<gene>
    <name evidence="1" type="ORF">V565_084780</name>
</gene>
<keyword evidence="2" id="KW-1185">Reference proteome</keyword>
<sequence length="320" mass="36517">MSAHPLESAYPSSYIRRGVFAYPLQAIQVKEKRCLEASRKEYLDASVNIRVGSHQISQYVSADGMLYFGHEQFLSPNNLTNSVVFSAFLVASTELSQYLAAQSSHFNRFEVVIVLQCVSSTDPRFSYYFVDHQLRRISDESILLEERIDNHGTIGWNMADHNYWTHVAIFSTHRPCTPEDYDQALGLLLELQSQALASPDMQNDDISNDLETMRNLLSLFNRNRIGTHATASIAKIMKRFVLPPAPKPRDPTPLGSTILRSLRGIVLLRDSGQNEEYDNAEDDTHPTMHEDSFESMTLFNETGSHTLKSRLQIRWRENEE</sequence>